<comment type="caution">
    <text evidence="1">The sequence shown here is derived from an EMBL/GenBank/DDBJ whole genome shotgun (WGS) entry which is preliminary data.</text>
</comment>
<dbReference type="Proteomes" id="UP000527355">
    <property type="component" value="Unassembled WGS sequence"/>
</dbReference>
<accession>A0A7J7T5P2</accession>
<dbReference type="AlphaFoldDB" id="A0A7J7T5P2"/>
<evidence type="ECO:0000313" key="1">
    <source>
        <dbReference type="EMBL" id="KAF6296008.1"/>
    </source>
</evidence>
<gene>
    <name evidence="1" type="ORF">mMyoMyo1_009140</name>
</gene>
<protein>
    <submittedName>
        <fullName evidence="1">Uncharacterized protein</fullName>
    </submittedName>
</protein>
<keyword evidence="2" id="KW-1185">Reference proteome</keyword>
<dbReference type="EMBL" id="JABWUV010000017">
    <property type="protein sequence ID" value="KAF6296008.1"/>
    <property type="molecule type" value="Genomic_DNA"/>
</dbReference>
<sequence>MPLALDAEHPASLHPMLPRADLLGPLRLCVPASGSQSGTGVTDEGDPGPVALVLNTREAMAFTGVGRCFTEWRVPRTQESDGCLRARWMDCLGAASGLLGCWWEKLRVCGPEFAGASQTRGQEC</sequence>
<evidence type="ECO:0000313" key="2">
    <source>
        <dbReference type="Proteomes" id="UP000527355"/>
    </source>
</evidence>
<organism evidence="1 2">
    <name type="scientific">Myotis myotis</name>
    <name type="common">Greater mouse-eared bat</name>
    <name type="synonym">Vespertilio myotis</name>
    <dbReference type="NCBI Taxonomy" id="51298"/>
    <lineage>
        <taxon>Eukaryota</taxon>
        <taxon>Metazoa</taxon>
        <taxon>Chordata</taxon>
        <taxon>Craniata</taxon>
        <taxon>Vertebrata</taxon>
        <taxon>Euteleostomi</taxon>
        <taxon>Mammalia</taxon>
        <taxon>Eutheria</taxon>
        <taxon>Laurasiatheria</taxon>
        <taxon>Chiroptera</taxon>
        <taxon>Yangochiroptera</taxon>
        <taxon>Vespertilionidae</taxon>
        <taxon>Myotis</taxon>
    </lineage>
</organism>
<proteinExistence type="predicted"/>
<name>A0A7J7T5P2_MYOMY</name>
<reference evidence="1 2" key="1">
    <citation type="journal article" date="2020" name="Nature">
        <title>Six reference-quality genomes reveal evolution of bat adaptations.</title>
        <authorList>
            <person name="Jebb D."/>
            <person name="Huang Z."/>
            <person name="Pippel M."/>
            <person name="Hughes G.M."/>
            <person name="Lavrichenko K."/>
            <person name="Devanna P."/>
            <person name="Winkler S."/>
            <person name="Jermiin L.S."/>
            <person name="Skirmuntt E.C."/>
            <person name="Katzourakis A."/>
            <person name="Burkitt-Gray L."/>
            <person name="Ray D.A."/>
            <person name="Sullivan K.A.M."/>
            <person name="Roscito J.G."/>
            <person name="Kirilenko B.M."/>
            <person name="Davalos L.M."/>
            <person name="Corthals A.P."/>
            <person name="Power M.L."/>
            <person name="Jones G."/>
            <person name="Ransome R.D."/>
            <person name="Dechmann D.K.N."/>
            <person name="Locatelli A.G."/>
            <person name="Puechmaille S.J."/>
            <person name="Fedrigo O."/>
            <person name="Jarvis E.D."/>
            <person name="Hiller M."/>
            <person name="Vernes S.C."/>
            <person name="Myers E.W."/>
            <person name="Teeling E.C."/>
        </authorList>
    </citation>
    <scope>NUCLEOTIDE SEQUENCE [LARGE SCALE GENOMIC DNA]</scope>
    <source>
        <strain evidence="1">MMyoMyo1</strain>
        <tissue evidence="1">Flight muscle</tissue>
    </source>
</reference>